<evidence type="ECO:0000313" key="1">
    <source>
        <dbReference type="EMBL" id="MBA4601781.1"/>
    </source>
</evidence>
<reference evidence="1 2" key="1">
    <citation type="submission" date="2020-07" db="EMBL/GenBank/DDBJ databases">
        <title>Thermoactinomyces phylogeny.</title>
        <authorList>
            <person name="Dunlap C."/>
        </authorList>
    </citation>
    <scope>NUCLEOTIDE SEQUENCE [LARGE SCALE GENOMIC DNA]</scope>
    <source>
        <strain evidence="1 2">AMNI-1</strain>
    </source>
</reference>
<organism evidence="1 2">
    <name type="scientific">Thermoactinomyces mirandus</name>
    <dbReference type="NCBI Taxonomy" id="2756294"/>
    <lineage>
        <taxon>Bacteria</taxon>
        <taxon>Bacillati</taxon>
        <taxon>Bacillota</taxon>
        <taxon>Bacilli</taxon>
        <taxon>Bacillales</taxon>
        <taxon>Thermoactinomycetaceae</taxon>
        <taxon>Thermoactinomyces</taxon>
    </lineage>
</organism>
<dbReference type="Proteomes" id="UP000538292">
    <property type="component" value="Unassembled WGS sequence"/>
</dbReference>
<accession>A0A7W1XRJ0</accession>
<dbReference type="EMBL" id="JACEOL010000018">
    <property type="protein sequence ID" value="MBA4601781.1"/>
    <property type="molecule type" value="Genomic_DNA"/>
</dbReference>
<dbReference type="SUPFAM" id="SSF55961">
    <property type="entry name" value="Bet v1-like"/>
    <property type="match status" value="1"/>
</dbReference>
<gene>
    <name evidence="1" type="ORF">H2C83_05490</name>
</gene>
<comment type="caution">
    <text evidence="1">The sequence shown here is derived from an EMBL/GenBank/DDBJ whole genome shotgun (WGS) entry which is preliminary data.</text>
</comment>
<keyword evidence="2" id="KW-1185">Reference proteome</keyword>
<dbReference type="RefSeq" id="WP_181738619.1">
    <property type="nucleotide sequence ID" value="NZ_JACEOL010000018.1"/>
</dbReference>
<dbReference type="Gene3D" id="3.30.530.20">
    <property type="match status" value="1"/>
</dbReference>
<sequence>MKQTNQKIKVEHVSIFAIQAPPEFCFSKLSDEKIRRRAQDVLAIQMEPEAGGCFVISYQEPTGIETVQMEITEYSPPSVLKLTACSTEEHMTYTYCLKRMSSGTRLTIEMQFYIDRNGLNVIIYSFFKKKMGRKWNDYWRRLALEMEKEFRQWRFACQGMTYRCANPFFMNNRQRSYFVR</sequence>
<proteinExistence type="predicted"/>
<dbReference type="AlphaFoldDB" id="A0A7W1XRJ0"/>
<protein>
    <submittedName>
        <fullName evidence="1">SRPBCC domain-containing protein</fullName>
    </submittedName>
</protein>
<dbReference type="InterPro" id="IPR023393">
    <property type="entry name" value="START-like_dom_sf"/>
</dbReference>
<name>A0A7W1XRJ0_9BACL</name>
<evidence type="ECO:0000313" key="2">
    <source>
        <dbReference type="Proteomes" id="UP000538292"/>
    </source>
</evidence>